<dbReference type="RefSeq" id="WP_061853939.1">
    <property type="nucleotide sequence ID" value="NZ_LUGM01000002.1"/>
</dbReference>
<dbReference type="Gene3D" id="3.40.50.300">
    <property type="entry name" value="P-loop containing nucleotide triphosphate hydrolases"/>
    <property type="match status" value="3"/>
</dbReference>
<sequence>MDVTKVEENNLVLKTDYIEMINYSLAHNDMALIRNIHIINESEENDLNDLKLKIYSNSEFIYTYEQEIPMIKAENSFNITAPNIFYNYEFFREIVDRFKTHFFIEILDNENNVLIKKPFKINILPFQHWLGTNIYPELTCSYIVSNDEEIRRIVSEASIKLKDWTGSPSFKGYQSEDTKTILLEVAAIYAAIQRENIAYKNPPASFERFGQNIRYPKEIIQYKNGTCLDFAFLFAACIEAVGIHPLVIFTKGHAFVGFWLEDKKFTETYIDDFAAISKRMAQGVKEIEVVEATAFVNGEDISFENAVLMAQENLINPYNFEGIVDISAGRNFGITPIMTQADKSDYSMKDFGERSNVTEAPTTVIEKVGHIDFKVEALEKMDIWSRNLLDLSLRNSMINFKMNKKSIQLMVYDIANLEDELASYEKFKIIEKPENITYQDIDNNFVSTKELKMKFKDLIDSDFKENRIRSFLTEYMLNKQLKTLYRKAKSDLEENGSNSLFLAVGFLKWRESEKSEREFRAPLLLLPLSIEKKSANSNFLLELSEDEPQLNVTLIEYLRQKFNIDLRYLADLPKDEKGIDIPLLFTTIRKVIIDKEGWDIEEAAVISNFSFSKFVMWNDLENRREEISSNPNVQALIKGNYKIDRELEKINAKDIENNSKPHELHLGSVVDASQLEAVKASEQSSFVLHGPPGTGKSQTITNIIINNLNKGKKILFVAEKMAALNVVNNRLSKLGMGDFALELHSNKTKKIAFLDKVEKSLNSSESMQIKNISEKSEYLFKVKKELNNYVEALHKTQNNGYSLYELIQKHEKFENVPNYLNLNKEIIFNLSQSEINRIKDISLIIDNTIKQLRFSLSTHPLRNFEIDKYSISKRDAFIETLDSFKLFGNEIKNDIRNIFDVVEPTTVDSLRGLESYIEIASNYDFNNMIDNNMLKSHQNVSLKMAFNYAKDRLTTYLKNKQELLEKYNEKILEINTSVINSEYKEIQSKLGIFKNRKLKKLIDNFRQQLIEKHDISENEFENDLNKIIEYQEARESLIKNNDNFKGSFGELWQGKATNLMELSKFVYFVEDNKLQSLDKKQQDTLSRLLKLKIDAKDNYDTFKQNFDNFWRSYEILTLEYKLSTSILNNMNLDEISKNIEHWMDGAVDLKNWTLINEQFIKLNNIFKVNIREKIMESSKEGHNVYQLMFKDIISKLIKGSFGEHETLDSFNSFEQEQKIKMLQEKVQEFTELSIKDTKDHLIHNLLEKRNDEAYESDFLFLQKVIRSKGRGQSIRTMFNRTSNIIQDVFPIMLMSPLSIAQYIDLEFPKYDLVIFDEASQIPTDIAVGAISRAKNCIIVGDPKQMPPTKFFGSSNNDEENIDMEDLESLLDDCLAANFPEKHLRWHYRSNHESLIHYSNRTYYNSDLLTYPSPESLTSKVTFENVEGTYKRGKHRNNEEEANVIVSKLINHLKGESEDSIGVITFNMQQQNLIEDLFNSALVEFKELDTKNTNANEPVFIKNLENVQGDERDIILFSTTFGPDEEGKMSMNFGPLNNDGGWRRLNVAITRARKEMKVISSFEPEDIDLKRTKADGVIGLKGFIEFARNKDVLPSNNNYKMEDEKGIALLIKEKLTEFGFQSKIHIGNSDFKIDLGVVDPNNSDKLILAILIDGHNYYNAQTASDRNIIQPNVLESLGWNIHRVWAIDWYEDKEREVNKLLNKLRSLEVN</sequence>
<proteinExistence type="predicted"/>
<dbReference type="Proteomes" id="UP000075418">
    <property type="component" value="Unassembled WGS sequence"/>
</dbReference>
<gene>
    <name evidence="3" type="ORF">A0131_02655</name>
</gene>
<dbReference type="InterPro" id="IPR041677">
    <property type="entry name" value="DNA2/NAM7_AAA_11"/>
</dbReference>
<dbReference type="SUPFAM" id="SSF52540">
    <property type="entry name" value="P-loop containing nucleoside triphosphate hydrolases"/>
    <property type="match status" value="1"/>
</dbReference>
<comment type="caution">
    <text evidence="3">The sequence shown here is derived from an EMBL/GenBank/DDBJ whole genome shotgun (WGS) entry which is preliminary data.</text>
</comment>
<dbReference type="InterPro" id="IPR041679">
    <property type="entry name" value="DNA2/NAM7-like_C"/>
</dbReference>
<evidence type="ECO:0000259" key="2">
    <source>
        <dbReference type="SMART" id="SM00952"/>
    </source>
</evidence>
<dbReference type="InterPro" id="IPR011335">
    <property type="entry name" value="Restrct_endonuc-II-like"/>
</dbReference>
<dbReference type="GO" id="GO:0004386">
    <property type="term" value="F:helicase activity"/>
    <property type="evidence" value="ECO:0007669"/>
    <property type="project" value="InterPro"/>
</dbReference>
<dbReference type="Pfam" id="PF13086">
    <property type="entry name" value="AAA_11"/>
    <property type="match status" value="2"/>
</dbReference>
<dbReference type="InterPro" id="IPR027417">
    <property type="entry name" value="P-loop_NTPase"/>
</dbReference>
<dbReference type="Pfam" id="PF13087">
    <property type="entry name" value="AAA_12"/>
    <property type="match status" value="1"/>
</dbReference>
<dbReference type="Pfam" id="PF04473">
    <property type="entry name" value="DUF553"/>
    <property type="match status" value="1"/>
</dbReference>
<name>A0A151A2Q6_9STAP</name>
<dbReference type="InterPro" id="IPR007562">
    <property type="entry name" value="Transglutaminase-like_domain"/>
</dbReference>
<dbReference type="InterPro" id="IPR013584">
    <property type="entry name" value="RAP"/>
</dbReference>
<feature type="coiled-coil region" evidence="1">
    <location>
        <begin position="950"/>
        <end position="977"/>
    </location>
</feature>
<evidence type="ECO:0000256" key="1">
    <source>
        <dbReference type="SAM" id="Coils"/>
    </source>
</evidence>
<dbReference type="InterPro" id="IPR049468">
    <property type="entry name" value="Restrct_endonuc-II-like_dom"/>
</dbReference>
<keyword evidence="1" id="KW-0175">Coiled coil</keyword>
<dbReference type="PANTHER" id="PTHR10887">
    <property type="entry name" value="DNA2/NAM7 HELICASE FAMILY"/>
    <property type="match status" value="1"/>
</dbReference>
<dbReference type="PANTHER" id="PTHR10887:SF530">
    <property type="entry name" value="SUPERFAMILY I DNA HELICASES"/>
    <property type="match status" value="1"/>
</dbReference>
<dbReference type="CDD" id="cd18808">
    <property type="entry name" value="SF1_C_Upf1"/>
    <property type="match status" value="1"/>
</dbReference>
<dbReference type="EMBL" id="LUGM01000002">
    <property type="protein sequence ID" value="KYH13708.1"/>
    <property type="molecule type" value="Genomic_DNA"/>
</dbReference>
<evidence type="ECO:0000313" key="3">
    <source>
        <dbReference type="EMBL" id="KYH13708.1"/>
    </source>
</evidence>
<protein>
    <recommendedName>
        <fullName evidence="2">RAP domain-containing protein</fullName>
    </recommendedName>
</protein>
<dbReference type="SUPFAM" id="SSF52980">
    <property type="entry name" value="Restriction endonuclease-like"/>
    <property type="match status" value="1"/>
</dbReference>
<dbReference type="FunFam" id="3.40.50.300:FF:002063">
    <property type="entry name" value="DNA helicase related protein"/>
    <property type="match status" value="1"/>
</dbReference>
<evidence type="ECO:0000313" key="4">
    <source>
        <dbReference type="Proteomes" id="UP000075418"/>
    </source>
</evidence>
<organism evidence="3 4">
    <name type="scientific">Staphylococcus kloosii</name>
    <dbReference type="NCBI Taxonomy" id="29384"/>
    <lineage>
        <taxon>Bacteria</taxon>
        <taxon>Bacillati</taxon>
        <taxon>Bacillota</taxon>
        <taxon>Bacilli</taxon>
        <taxon>Bacillales</taxon>
        <taxon>Staphylococcaceae</taxon>
        <taxon>Staphylococcus</taxon>
    </lineage>
</organism>
<dbReference type="Pfam" id="PF18741">
    <property type="entry name" value="MTES_1575"/>
    <property type="match status" value="1"/>
</dbReference>
<dbReference type="InterPro" id="IPR045055">
    <property type="entry name" value="DNA2/NAM7-like"/>
</dbReference>
<accession>A0A151A2Q6</accession>
<feature type="domain" description="RAP" evidence="2">
    <location>
        <begin position="1649"/>
        <end position="1703"/>
    </location>
</feature>
<reference evidence="3 4" key="1">
    <citation type="submission" date="2016-02" db="EMBL/GenBank/DDBJ databases">
        <title>Draft genome sequence of hydrocarbon degrading Staphylococcus saprophyticus Strain CNV2, isolated from crude-oil contaminated soil from Noonmati Oil Refinery, Guwahati, Assam, India.</title>
        <authorList>
            <person name="Mukherjee A."/>
            <person name="Chettri B."/>
            <person name="Langpoklakpam J."/>
            <person name="Singh A.K."/>
            <person name="Chattopadhyay D.J."/>
        </authorList>
    </citation>
    <scope>NUCLEOTIDE SEQUENCE [LARGE SCALE GENOMIC DNA]</scope>
    <source>
        <strain evidence="3 4">CNV2</strain>
    </source>
</reference>
<dbReference type="SMART" id="SM00952">
    <property type="entry name" value="RAP"/>
    <property type="match status" value="1"/>
</dbReference>
<dbReference type="InterPro" id="IPR025103">
    <property type="entry name" value="DUF4011"/>
</dbReference>
<dbReference type="InterPro" id="IPR047187">
    <property type="entry name" value="SF1_C_Upf1"/>
</dbReference>
<dbReference type="Pfam" id="PF13195">
    <property type="entry name" value="DUF4011"/>
    <property type="match status" value="1"/>
</dbReference>